<evidence type="ECO:0000313" key="3">
    <source>
        <dbReference type="Proteomes" id="UP001459204"/>
    </source>
</evidence>
<comment type="caution">
    <text evidence="2">The sequence shown here is derived from an EMBL/GenBank/DDBJ whole genome shotgun (WGS) entry which is preliminary data.</text>
</comment>
<keyword evidence="1" id="KW-0472">Membrane</keyword>
<feature type="transmembrane region" description="Helical" evidence="1">
    <location>
        <begin position="7"/>
        <end position="33"/>
    </location>
</feature>
<evidence type="ECO:0000256" key="1">
    <source>
        <dbReference type="SAM" id="Phobius"/>
    </source>
</evidence>
<organism evidence="2 3">
    <name type="scientific">Pseudoxanthomonas putridarboris</name>
    <dbReference type="NCBI Taxonomy" id="752605"/>
    <lineage>
        <taxon>Bacteria</taxon>
        <taxon>Pseudomonadati</taxon>
        <taxon>Pseudomonadota</taxon>
        <taxon>Gammaproteobacteria</taxon>
        <taxon>Lysobacterales</taxon>
        <taxon>Lysobacteraceae</taxon>
        <taxon>Pseudoxanthomonas</taxon>
    </lineage>
</organism>
<keyword evidence="3" id="KW-1185">Reference proteome</keyword>
<name>A0ABU9IVB5_9GAMM</name>
<keyword evidence="1" id="KW-0812">Transmembrane</keyword>
<protein>
    <recommendedName>
        <fullName evidence="4">Transmembrane protein</fullName>
    </recommendedName>
</protein>
<proteinExistence type="predicted"/>
<feature type="transmembrane region" description="Helical" evidence="1">
    <location>
        <begin position="45"/>
        <end position="70"/>
    </location>
</feature>
<dbReference type="RefSeq" id="WP_341724114.1">
    <property type="nucleotide sequence ID" value="NZ_JBBWWT010000001.1"/>
</dbReference>
<keyword evidence="1" id="KW-1133">Transmembrane helix</keyword>
<dbReference type="EMBL" id="JBBWWT010000001">
    <property type="protein sequence ID" value="MEL1262915.1"/>
    <property type="molecule type" value="Genomic_DNA"/>
</dbReference>
<evidence type="ECO:0000313" key="2">
    <source>
        <dbReference type="EMBL" id="MEL1262915.1"/>
    </source>
</evidence>
<dbReference type="Proteomes" id="UP001459204">
    <property type="component" value="Unassembled WGS sequence"/>
</dbReference>
<reference evidence="2 3" key="1">
    <citation type="submission" date="2024-04" db="EMBL/GenBank/DDBJ databases">
        <title>Draft genome sequence of Pseudoxanthomonas putridarboris WD12.</title>
        <authorList>
            <person name="Oh J."/>
        </authorList>
    </citation>
    <scope>NUCLEOTIDE SEQUENCE [LARGE SCALE GENOMIC DNA]</scope>
    <source>
        <strain evidence="2 3">WD12</strain>
    </source>
</reference>
<accession>A0ABU9IVB5</accession>
<gene>
    <name evidence="2" type="ORF">AAD027_00815</name>
</gene>
<evidence type="ECO:0008006" key="4">
    <source>
        <dbReference type="Google" id="ProtNLM"/>
    </source>
</evidence>
<sequence>MNLPLHYGFLGALEAGLIAFVVGLLCFLLWQWICRRAHWSVGHAIGWACVTAVIVSTGIDAWNLFYLGMMKLESPLYARLALQGIHDADSLGARVMCELAGALSGVVMGWQWFSKKPREDEPPRNDESTRP</sequence>